<protein>
    <submittedName>
        <fullName evidence="5">Pof</fullName>
    </submittedName>
</protein>
<feature type="region of interest" description="Disordered" evidence="3">
    <location>
        <begin position="278"/>
        <end position="305"/>
    </location>
</feature>
<evidence type="ECO:0000256" key="2">
    <source>
        <dbReference type="PROSITE-ProRule" id="PRU00176"/>
    </source>
</evidence>
<dbReference type="Proteomes" id="UP000494163">
    <property type="component" value="Chromosome 3R"/>
</dbReference>
<dbReference type="Gene3D" id="3.30.70.330">
    <property type="match status" value="1"/>
</dbReference>
<evidence type="ECO:0000256" key="3">
    <source>
        <dbReference type="SAM" id="MobiDB-lite"/>
    </source>
</evidence>
<evidence type="ECO:0000313" key="5">
    <source>
        <dbReference type="EMBL" id="ALC45516.1"/>
    </source>
</evidence>
<dbReference type="AlphaFoldDB" id="A0A0M4ECT6"/>
<dbReference type="InterPro" id="IPR012677">
    <property type="entry name" value="Nucleotide-bd_a/b_plait_sf"/>
</dbReference>
<name>A0A0M4ECT6_DROBS</name>
<accession>A0A0M4ECT6</accession>
<dbReference type="SUPFAM" id="SSF54928">
    <property type="entry name" value="RNA-binding domain, RBD"/>
    <property type="match status" value="1"/>
</dbReference>
<keyword evidence="6" id="KW-1185">Reference proteome</keyword>
<feature type="non-terminal residue" evidence="5">
    <location>
        <position position="326"/>
    </location>
</feature>
<dbReference type="SMR" id="A0A0M4ECT6"/>
<feature type="region of interest" description="Disordered" evidence="3">
    <location>
        <begin position="1"/>
        <end position="36"/>
    </location>
</feature>
<dbReference type="InterPro" id="IPR035979">
    <property type="entry name" value="RBD_domain_sf"/>
</dbReference>
<organism evidence="5 6">
    <name type="scientific">Drosophila busckii</name>
    <name type="common">Fruit fly</name>
    <dbReference type="NCBI Taxonomy" id="30019"/>
    <lineage>
        <taxon>Eukaryota</taxon>
        <taxon>Metazoa</taxon>
        <taxon>Ecdysozoa</taxon>
        <taxon>Arthropoda</taxon>
        <taxon>Hexapoda</taxon>
        <taxon>Insecta</taxon>
        <taxon>Pterygota</taxon>
        <taxon>Neoptera</taxon>
        <taxon>Endopterygota</taxon>
        <taxon>Diptera</taxon>
        <taxon>Brachycera</taxon>
        <taxon>Muscomorpha</taxon>
        <taxon>Ephydroidea</taxon>
        <taxon>Drosophilidae</taxon>
        <taxon>Drosophila</taxon>
    </lineage>
</organism>
<feature type="compositionally biased region" description="Basic and acidic residues" evidence="3">
    <location>
        <begin position="292"/>
        <end position="305"/>
    </location>
</feature>
<evidence type="ECO:0000313" key="6">
    <source>
        <dbReference type="Proteomes" id="UP000494163"/>
    </source>
</evidence>
<evidence type="ECO:0000259" key="4">
    <source>
        <dbReference type="PROSITE" id="PS50102"/>
    </source>
</evidence>
<dbReference type="EMBL" id="CP012526">
    <property type="protein sequence ID" value="ALC45516.1"/>
    <property type="molecule type" value="Genomic_DNA"/>
</dbReference>
<gene>
    <name evidence="5" type="ORF">Dbus_chr3Rg266</name>
</gene>
<evidence type="ECO:0000256" key="1">
    <source>
        <dbReference type="ARBA" id="ARBA00022884"/>
    </source>
</evidence>
<sequence>MEPYFFQQTPAEPEPLSEMISTDAVPQDATNKSDDNAKEVKLTRKIIKQNRRQQHELRHQNALRALALERELAPNISPTPTLLIRFPDPEINASTVLDVSQNIREVVFPVSTAPRQCMVHLKPGVNIEHTIADINRVRFGNGNLHAELKNYTDDELADALDPCNLYISNIPFNMKTAELKTFLNAMRVDIGVMKRQKRARYAYARYSNAELALEAFRTLSTNTLQNRKLTVRYRRFRSRRGPTTTDSSCCNTSQASATEEDTTECSVILPPPVEPIVISDSDEQCSNDSTDSIDHKSKSKLNKYDKKFQKLQRQMAEQASLIKSLQ</sequence>
<feature type="domain" description="RRM" evidence="4">
    <location>
        <begin position="163"/>
        <end position="236"/>
    </location>
</feature>
<keyword evidence="1 2" id="KW-0694">RNA-binding</keyword>
<dbReference type="PROSITE" id="PS50102">
    <property type="entry name" value="RRM"/>
    <property type="match status" value="1"/>
</dbReference>
<feature type="compositionally biased region" description="Polar residues" evidence="3">
    <location>
        <begin position="1"/>
        <end position="10"/>
    </location>
</feature>
<dbReference type="SMART" id="SM00360">
    <property type="entry name" value="RRM"/>
    <property type="match status" value="1"/>
</dbReference>
<dbReference type="STRING" id="30019.A0A0M4ECT6"/>
<dbReference type="CDD" id="cd00590">
    <property type="entry name" value="RRM_SF"/>
    <property type="match status" value="1"/>
</dbReference>
<dbReference type="GO" id="GO:0003723">
    <property type="term" value="F:RNA binding"/>
    <property type="evidence" value="ECO:0007669"/>
    <property type="project" value="UniProtKB-UniRule"/>
</dbReference>
<dbReference type="InterPro" id="IPR000504">
    <property type="entry name" value="RRM_dom"/>
</dbReference>
<reference evidence="5 6" key="1">
    <citation type="submission" date="2015-08" db="EMBL/GenBank/DDBJ databases">
        <title>Ancestral chromatin configuration constrains chromatin evolution on differentiating sex chromosomes in Drosophila.</title>
        <authorList>
            <person name="Zhou Q."/>
            <person name="Bachtrog D."/>
        </authorList>
    </citation>
    <scope>NUCLEOTIDE SEQUENCE [LARGE SCALE GENOMIC DNA]</scope>
    <source>
        <tissue evidence="5">Whole larvae</tissue>
    </source>
</reference>
<proteinExistence type="predicted"/>
<dbReference type="OrthoDB" id="4726at2759"/>